<accession>A0ABD3AI56</accession>
<dbReference type="AlphaFoldDB" id="A0ABD3AI56"/>
<proteinExistence type="predicted"/>
<evidence type="ECO:0000313" key="3">
    <source>
        <dbReference type="Proteomes" id="UP001630127"/>
    </source>
</evidence>
<protein>
    <submittedName>
        <fullName evidence="2">Uncharacterized protein</fullName>
    </submittedName>
</protein>
<dbReference type="Pfam" id="PF05056">
    <property type="entry name" value="DUF674"/>
    <property type="match status" value="1"/>
</dbReference>
<sequence>MAPRRRTSPMASTKINLKLLVDKSSKRVLFAEAGKDFVDFLFGLLELPLGCILSHLAKREHVRSWSIGKVYQTVQNLDPDYFQRNTTTKTSLLKPTFFSSSETKQNPLLKKFGSSTTIKQQQEYSTQTQDQSSPFQFPNPTTAAPSSGSAFDSASSSGSAFGSPSSSSSLFNSSAPSSSSSLFHFSTPQPGFGASMIIQEDPSFVSHQVEGYVKGMMTYMVMNDLTVKPMLASQALLHSTLFISGMWDVLKRKQSNLTSKWL</sequence>
<evidence type="ECO:0000256" key="1">
    <source>
        <dbReference type="SAM" id="MobiDB-lite"/>
    </source>
</evidence>
<dbReference type="InterPro" id="IPR007750">
    <property type="entry name" value="DUF674"/>
</dbReference>
<name>A0ABD3AI56_9GENT</name>
<keyword evidence="3" id="KW-1185">Reference proteome</keyword>
<dbReference type="PANTHER" id="PTHR33103:SF99">
    <property type="entry name" value="DUF674 FAMILY PROTEIN"/>
    <property type="match status" value="1"/>
</dbReference>
<feature type="compositionally biased region" description="Low complexity" evidence="1">
    <location>
        <begin position="120"/>
        <end position="133"/>
    </location>
</feature>
<reference evidence="2 3" key="1">
    <citation type="submission" date="2024-11" db="EMBL/GenBank/DDBJ databases">
        <title>A near-complete genome assembly of Cinchona calisaya.</title>
        <authorList>
            <person name="Lian D.C."/>
            <person name="Zhao X.W."/>
            <person name="Wei L."/>
        </authorList>
    </citation>
    <scope>NUCLEOTIDE SEQUENCE [LARGE SCALE GENOMIC DNA]</scope>
    <source>
        <tissue evidence="2">Nenye</tissue>
    </source>
</reference>
<dbReference type="Proteomes" id="UP001630127">
    <property type="component" value="Unassembled WGS sequence"/>
</dbReference>
<dbReference type="EMBL" id="JBJUIK010000004">
    <property type="protein sequence ID" value="KAL3530740.1"/>
    <property type="molecule type" value="Genomic_DNA"/>
</dbReference>
<dbReference type="PANTHER" id="PTHR33103">
    <property type="entry name" value="OS01G0153900 PROTEIN"/>
    <property type="match status" value="1"/>
</dbReference>
<gene>
    <name evidence="2" type="ORF">ACH5RR_010062</name>
</gene>
<evidence type="ECO:0000313" key="2">
    <source>
        <dbReference type="EMBL" id="KAL3530740.1"/>
    </source>
</evidence>
<comment type="caution">
    <text evidence="2">The sequence shown here is derived from an EMBL/GenBank/DDBJ whole genome shotgun (WGS) entry which is preliminary data.</text>
</comment>
<organism evidence="2 3">
    <name type="scientific">Cinchona calisaya</name>
    <dbReference type="NCBI Taxonomy" id="153742"/>
    <lineage>
        <taxon>Eukaryota</taxon>
        <taxon>Viridiplantae</taxon>
        <taxon>Streptophyta</taxon>
        <taxon>Embryophyta</taxon>
        <taxon>Tracheophyta</taxon>
        <taxon>Spermatophyta</taxon>
        <taxon>Magnoliopsida</taxon>
        <taxon>eudicotyledons</taxon>
        <taxon>Gunneridae</taxon>
        <taxon>Pentapetalae</taxon>
        <taxon>asterids</taxon>
        <taxon>lamiids</taxon>
        <taxon>Gentianales</taxon>
        <taxon>Rubiaceae</taxon>
        <taxon>Cinchonoideae</taxon>
        <taxon>Cinchoneae</taxon>
        <taxon>Cinchona</taxon>
    </lineage>
</organism>
<feature type="region of interest" description="Disordered" evidence="1">
    <location>
        <begin position="119"/>
        <end position="150"/>
    </location>
</feature>